<dbReference type="PROSITE" id="PS01095">
    <property type="entry name" value="GH18_1"/>
    <property type="match status" value="1"/>
</dbReference>
<keyword evidence="16" id="KW-1185">Reference proteome</keyword>
<reference evidence="15 16" key="1">
    <citation type="journal article" date="2018" name="IMA Fungus">
        <title>IMA Genome-F 9: Draft genome sequence of Annulohypoxylon stygium, Aspergillus mulundensis, Berkeleyomyces basicola (syn. Thielaviopsis basicola), Ceratocystis smalleyi, two Cercospora beticola strains, Coleophoma cylindrospora, Fusarium fracticaudum, Phialophora cf. hyalina, and Morchella septimelata.</title>
        <authorList>
            <person name="Wingfield B.D."/>
            <person name="Bills G.F."/>
            <person name="Dong Y."/>
            <person name="Huang W."/>
            <person name="Nel W.J."/>
            <person name="Swalarsk-Parry B.S."/>
            <person name="Vaghefi N."/>
            <person name="Wilken P.M."/>
            <person name="An Z."/>
            <person name="de Beer Z.W."/>
            <person name="De Vos L."/>
            <person name="Chen L."/>
            <person name="Duong T.A."/>
            <person name="Gao Y."/>
            <person name="Hammerbacher A."/>
            <person name="Kikkert J.R."/>
            <person name="Li Y."/>
            <person name="Li H."/>
            <person name="Li K."/>
            <person name="Li Q."/>
            <person name="Liu X."/>
            <person name="Ma X."/>
            <person name="Naidoo K."/>
            <person name="Pethybridge S.J."/>
            <person name="Sun J."/>
            <person name="Steenkamp E.T."/>
            <person name="van der Nest M.A."/>
            <person name="van Wyk S."/>
            <person name="Wingfield M.J."/>
            <person name="Xiong C."/>
            <person name="Yue Q."/>
            <person name="Zhang X."/>
        </authorList>
    </citation>
    <scope>NUCLEOTIDE SEQUENCE [LARGE SCALE GENOMIC DNA]</scope>
    <source>
        <strain evidence="15 16">DSM 5745</strain>
    </source>
</reference>
<dbReference type="InterPro" id="IPR018392">
    <property type="entry name" value="LysM"/>
</dbReference>
<gene>
    <name evidence="15" type="ORF">DSM5745_07151</name>
</gene>
<feature type="domain" description="LysM" evidence="13">
    <location>
        <begin position="260"/>
        <end position="305"/>
    </location>
</feature>
<feature type="signal peptide" evidence="12">
    <location>
        <begin position="1"/>
        <end position="20"/>
    </location>
</feature>
<dbReference type="SUPFAM" id="SSF54556">
    <property type="entry name" value="Chitinase insertion domain"/>
    <property type="match status" value="1"/>
</dbReference>
<dbReference type="GO" id="GO:0008843">
    <property type="term" value="F:endochitinase activity"/>
    <property type="evidence" value="ECO:0007669"/>
    <property type="project" value="UniProtKB-EC"/>
</dbReference>
<dbReference type="Pfam" id="PF01476">
    <property type="entry name" value="LysM"/>
    <property type="match status" value="1"/>
</dbReference>
<keyword evidence="10" id="KW-0624">Polysaccharide degradation</keyword>
<evidence type="ECO:0000259" key="13">
    <source>
        <dbReference type="PROSITE" id="PS51782"/>
    </source>
</evidence>
<evidence type="ECO:0000256" key="4">
    <source>
        <dbReference type="ARBA" id="ARBA00022669"/>
    </source>
</evidence>
<comment type="similarity">
    <text evidence="2">Belongs to the glycosyl hydrolase 18 family. Chitinase class V subfamily.</text>
</comment>
<dbReference type="InterPro" id="IPR036861">
    <property type="entry name" value="Endochitinase-like_sf"/>
</dbReference>
<dbReference type="GO" id="GO:0008061">
    <property type="term" value="F:chitin binding"/>
    <property type="evidence" value="ECO:0007669"/>
    <property type="project" value="UniProtKB-KW"/>
</dbReference>
<dbReference type="OrthoDB" id="73875at2759"/>
<evidence type="ECO:0000256" key="10">
    <source>
        <dbReference type="ARBA" id="ARBA00023326"/>
    </source>
</evidence>
<name>A0A3D8RKB4_9EURO</name>
<dbReference type="InterPro" id="IPR001579">
    <property type="entry name" value="Glyco_hydro_18_chit_AS"/>
</dbReference>
<dbReference type="CDD" id="cd00118">
    <property type="entry name" value="LysM"/>
    <property type="match status" value="2"/>
</dbReference>
<dbReference type="InterPro" id="IPR001223">
    <property type="entry name" value="Glyco_hydro18_cat"/>
</dbReference>
<dbReference type="InterPro" id="IPR053214">
    <property type="entry name" value="LysM12-like"/>
</dbReference>
<sequence length="841" mass="92303">MWPSWPVTAVLFALPAALLASPLCPAPCTDDPSKWTPYSSLSNLKDCNHPVLLDFSSHELANTVKDAANVSFKILACTVDDSPDTPFASFYTVPGQGEGGQTEDDASRLRPFDFFLNLLQTVVNQTANRDTFSVLGRLNSVWVGIYRGDAVNDTLALSAIDRIRHEWHARPLPRAGIQLCGGDRDADHTFGIAFDPTGDTVFVEQAIGSWTKGECLESEEAFDLVDSAAVKEPTRESLSAKSVNSANATIAGFSTQLNCNTITVKPGDTCTRLADRCNITGAEFMKYNPQKGLCSWLRPGEEVCCSSKKSTKPDPIMNKDGSCATYMTQEDDTCASIAQDFMIEESQIQFYNDGRTWGWSGCDNIHGGMNICLSQGIPPLPAPRTGAVCGPTVPGTEMPTDGAPLANLNPCPLNACCNTLGECGATPEYCVYEEGPTGNPGTAPQGKKGCISNCGMDIVDNSPPPGEFMRIGYYESFNLDRPCLNLLAAHINVNDYSHIHWGFASVSRDFRISINDTHNQWLDFLALQGVKRIVSFGGWGYTVNGAAYDVLREAMLPENVDRFIVSVLEFIADNNLDGVDFDWEYPGASDPQDVSLDIPQDQRADGPNYLAFVKKLRKIFPPGKSISVAAPATYWHLQAFPIAEMWEHVDYLIYMTYDFHGQWDYETSVIQDWCKGGNCLRSHVNLTETEWALSMITKAGVPRNAITIGVASYGRAFGMVDPDCTKPECRFTGPRTAAIPGMCTRTPGLLAIAEIEALMIEGDINESYYDAASDSNVLVYNETQWVGFMSKSTMRRRVERYRRMNFAGFANWAVDLTHWSGDDVETEEASLWGLPKNGTAT</sequence>
<dbReference type="AlphaFoldDB" id="A0A3D8RKB4"/>
<keyword evidence="6" id="KW-0146">Chitin degradation</keyword>
<keyword evidence="4" id="KW-0147">Chitin-binding</keyword>
<dbReference type="SMART" id="SM00636">
    <property type="entry name" value="Glyco_18"/>
    <property type="match status" value="1"/>
</dbReference>
<feature type="domain" description="LysM" evidence="13">
    <location>
        <begin position="324"/>
        <end position="373"/>
    </location>
</feature>
<dbReference type="GO" id="GO:0000272">
    <property type="term" value="P:polysaccharide catabolic process"/>
    <property type="evidence" value="ECO:0007669"/>
    <property type="project" value="UniProtKB-KW"/>
</dbReference>
<evidence type="ECO:0000256" key="11">
    <source>
        <dbReference type="RuleBase" id="RU000489"/>
    </source>
</evidence>
<dbReference type="SMART" id="SM00257">
    <property type="entry name" value="LysM"/>
    <property type="match status" value="2"/>
</dbReference>
<dbReference type="Gene3D" id="3.10.350.10">
    <property type="entry name" value="LysM domain"/>
    <property type="match status" value="2"/>
</dbReference>
<dbReference type="Gene3D" id="3.20.20.80">
    <property type="entry name" value="Glycosidases"/>
    <property type="match status" value="1"/>
</dbReference>
<feature type="chain" id="PRO_5017742884" description="chitinase" evidence="12">
    <location>
        <begin position="21"/>
        <end position="841"/>
    </location>
</feature>
<feature type="domain" description="GH18" evidence="14">
    <location>
        <begin position="468"/>
        <end position="841"/>
    </location>
</feature>
<dbReference type="GeneID" id="38117521"/>
<keyword evidence="5 11" id="KW-0378">Hydrolase</keyword>
<evidence type="ECO:0000256" key="1">
    <source>
        <dbReference type="ARBA" id="ARBA00000822"/>
    </source>
</evidence>
<evidence type="ECO:0000256" key="5">
    <source>
        <dbReference type="ARBA" id="ARBA00022801"/>
    </source>
</evidence>
<dbReference type="EMBL" id="PVWQ01000008">
    <property type="protein sequence ID" value="RDW74489.1"/>
    <property type="molecule type" value="Genomic_DNA"/>
</dbReference>
<accession>A0A3D8RKB4</accession>
<dbReference type="InterPro" id="IPR017853">
    <property type="entry name" value="GH"/>
</dbReference>
<dbReference type="Proteomes" id="UP000256690">
    <property type="component" value="Unassembled WGS sequence"/>
</dbReference>
<evidence type="ECO:0000256" key="6">
    <source>
        <dbReference type="ARBA" id="ARBA00023024"/>
    </source>
</evidence>
<organism evidence="15 16">
    <name type="scientific">Aspergillus mulundensis</name>
    <dbReference type="NCBI Taxonomy" id="1810919"/>
    <lineage>
        <taxon>Eukaryota</taxon>
        <taxon>Fungi</taxon>
        <taxon>Dikarya</taxon>
        <taxon>Ascomycota</taxon>
        <taxon>Pezizomycotina</taxon>
        <taxon>Eurotiomycetes</taxon>
        <taxon>Eurotiomycetidae</taxon>
        <taxon>Eurotiales</taxon>
        <taxon>Aspergillaceae</taxon>
        <taxon>Aspergillus</taxon>
        <taxon>Aspergillus subgen. Nidulantes</taxon>
    </lineage>
</organism>
<keyword evidence="9 11" id="KW-0326">Glycosidase</keyword>
<comment type="caution">
    <text evidence="15">The sequence shown here is derived from an EMBL/GenBank/DDBJ whole genome shotgun (WGS) entry which is preliminary data.</text>
</comment>
<dbReference type="Pfam" id="PF00704">
    <property type="entry name" value="Glyco_hydro_18"/>
    <property type="match status" value="1"/>
</dbReference>
<dbReference type="PANTHER" id="PTHR47700">
    <property type="entry name" value="V CHITINASE, PUTATIVE (AFU_ORTHOLOGUE AFUA_6G13720)-RELATED"/>
    <property type="match status" value="1"/>
</dbReference>
<dbReference type="PANTHER" id="PTHR47700:SF2">
    <property type="entry name" value="CHITINASE"/>
    <property type="match status" value="1"/>
</dbReference>
<dbReference type="PROSITE" id="PS51782">
    <property type="entry name" value="LYSM"/>
    <property type="match status" value="2"/>
</dbReference>
<evidence type="ECO:0000313" key="15">
    <source>
        <dbReference type="EMBL" id="RDW74489.1"/>
    </source>
</evidence>
<evidence type="ECO:0000256" key="12">
    <source>
        <dbReference type="SAM" id="SignalP"/>
    </source>
</evidence>
<comment type="catalytic activity">
    <reaction evidence="1">
        <text>Random endo-hydrolysis of N-acetyl-beta-D-glucosaminide (1-&gt;4)-beta-linkages in chitin and chitodextrins.</text>
        <dbReference type="EC" id="3.2.1.14"/>
    </reaction>
</comment>
<evidence type="ECO:0000256" key="9">
    <source>
        <dbReference type="ARBA" id="ARBA00023295"/>
    </source>
</evidence>
<dbReference type="InterPro" id="IPR029070">
    <property type="entry name" value="Chitinase_insertion_sf"/>
</dbReference>
<dbReference type="Gene3D" id="3.10.50.10">
    <property type="match status" value="1"/>
</dbReference>
<dbReference type="InterPro" id="IPR036779">
    <property type="entry name" value="LysM_dom_sf"/>
</dbReference>
<evidence type="ECO:0000259" key="14">
    <source>
        <dbReference type="PROSITE" id="PS51910"/>
    </source>
</evidence>
<dbReference type="InterPro" id="IPR011583">
    <property type="entry name" value="Chitinase_II/V-like_cat"/>
</dbReference>
<dbReference type="EC" id="3.2.1.14" evidence="3"/>
<evidence type="ECO:0000313" key="16">
    <source>
        <dbReference type="Proteomes" id="UP000256690"/>
    </source>
</evidence>
<dbReference type="SUPFAM" id="SSF51445">
    <property type="entry name" value="(Trans)glycosidases"/>
    <property type="match status" value="1"/>
</dbReference>
<dbReference type="GO" id="GO:0006032">
    <property type="term" value="P:chitin catabolic process"/>
    <property type="evidence" value="ECO:0007669"/>
    <property type="project" value="UniProtKB-KW"/>
</dbReference>
<evidence type="ECO:0000256" key="7">
    <source>
        <dbReference type="ARBA" id="ARBA00023026"/>
    </source>
</evidence>
<dbReference type="STRING" id="1810919.A0A3D8RKB4"/>
<protein>
    <recommendedName>
        <fullName evidence="3">chitinase</fullName>
        <ecNumber evidence="3">3.2.1.14</ecNumber>
    </recommendedName>
</protein>
<keyword evidence="7" id="KW-0843">Virulence</keyword>
<dbReference type="SUPFAM" id="SSF57016">
    <property type="entry name" value="Plant lectins/antimicrobial peptides"/>
    <property type="match status" value="1"/>
</dbReference>
<dbReference type="PROSITE" id="PS51910">
    <property type="entry name" value="GH18_2"/>
    <property type="match status" value="1"/>
</dbReference>
<dbReference type="SUPFAM" id="SSF54106">
    <property type="entry name" value="LysM domain"/>
    <property type="match status" value="1"/>
</dbReference>
<evidence type="ECO:0000256" key="2">
    <source>
        <dbReference type="ARBA" id="ARBA00008682"/>
    </source>
</evidence>
<evidence type="ECO:0000256" key="3">
    <source>
        <dbReference type="ARBA" id="ARBA00012729"/>
    </source>
</evidence>
<proteinExistence type="inferred from homology"/>
<dbReference type="RefSeq" id="XP_026602257.1">
    <property type="nucleotide sequence ID" value="XM_026749167.1"/>
</dbReference>
<evidence type="ECO:0000256" key="8">
    <source>
        <dbReference type="ARBA" id="ARBA00023277"/>
    </source>
</evidence>
<keyword evidence="12" id="KW-0732">Signal</keyword>
<keyword evidence="8" id="KW-0119">Carbohydrate metabolism</keyword>